<evidence type="ECO:0000256" key="5">
    <source>
        <dbReference type="ARBA" id="ARBA00022898"/>
    </source>
</evidence>
<evidence type="ECO:0000256" key="6">
    <source>
        <dbReference type="ARBA" id="ARBA00025785"/>
    </source>
</evidence>
<dbReference type="Gene3D" id="1.10.287.1970">
    <property type="match status" value="1"/>
</dbReference>
<dbReference type="SUPFAM" id="SSF53383">
    <property type="entry name" value="PLP-dependent transferases"/>
    <property type="match status" value="1"/>
</dbReference>
<dbReference type="InterPro" id="IPR045088">
    <property type="entry name" value="ALAT1/2-like"/>
</dbReference>
<dbReference type="Gene3D" id="3.90.1150.10">
    <property type="entry name" value="Aspartate Aminotransferase, domain 1"/>
    <property type="match status" value="1"/>
</dbReference>
<evidence type="ECO:0000259" key="7">
    <source>
        <dbReference type="Pfam" id="PF00155"/>
    </source>
</evidence>
<dbReference type="EMBL" id="BDIP01001509">
    <property type="protein sequence ID" value="GIQ84547.1"/>
    <property type="molecule type" value="Genomic_DNA"/>
</dbReference>
<evidence type="ECO:0000256" key="2">
    <source>
        <dbReference type="ARBA" id="ARBA00011738"/>
    </source>
</evidence>
<feature type="domain" description="Aminotransferase class I/classII large" evidence="7">
    <location>
        <begin position="102"/>
        <end position="461"/>
    </location>
</feature>
<dbReference type="GO" id="GO:0004021">
    <property type="term" value="F:L-alanine:2-oxoglutarate aminotransferase activity"/>
    <property type="evidence" value="ECO:0007669"/>
    <property type="project" value="TreeGrafter"/>
</dbReference>
<dbReference type="CDD" id="cd00609">
    <property type="entry name" value="AAT_like"/>
    <property type="match status" value="1"/>
</dbReference>
<keyword evidence="4" id="KW-0808">Transferase</keyword>
<dbReference type="InterPro" id="IPR015422">
    <property type="entry name" value="PyrdxlP-dep_Trfase_small"/>
</dbReference>
<evidence type="ECO:0000313" key="9">
    <source>
        <dbReference type="Proteomes" id="UP000265618"/>
    </source>
</evidence>
<proteinExistence type="inferred from homology"/>
<dbReference type="PANTHER" id="PTHR11751:SF29">
    <property type="entry name" value="ALANINE TRANSAMINASE"/>
    <property type="match status" value="1"/>
</dbReference>
<dbReference type="FunFam" id="3.40.640.10:FF:000012">
    <property type="entry name" value="alanine aminotransferase 2"/>
    <property type="match status" value="1"/>
</dbReference>
<evidence type="ECO:0000256" key="3">
    <source>
        <dbReference type="ARBA" id="ARBA00022576"/>
    </source>
</evidence>
<comment type="subunit">
    <text evidence="2">Homodimer.</text>
</comment>
<evidence type="ECO:0000256" key="1">
    <source>
        <dbReference type="ARBA" id="ARBA00001933"/>
    </source>
</evidence>
<keyword evidence="9" id="KW-1185">Reference proteome</keyword>
<dbReference type="Pfam" id="PF00155">
    <property type="entry name" value="Aminotran_1_2"/>
    <property type="match status" value="1"/>
</dbReference>
<dbReference type="Proteomes" id="UP000265618">
    <property type="component" value="Unassembled WGS sequence"/>
</dbReference>
<keyword evidence="5" id="KW-0663">Pyridoxal phosphate</keyword>
<dbReference type="InterPro" id="IPR015421">
    <property type="entry name" value="PyrdxlP-dep_Trfase_major"/>
</dbReference>
<keyword evidence="3" id="KW-0032">Aminotransferase</keyword>
<dbReference type="FunFam" id="3.90.1150.10:FF:000151">
    <property type="entry name" value="Alanine aminotransferase 2"/>
    <property type="match status" value="1"/>
</dbReference>
<dbReference type="PANTHER" id="PTHR11751">
    <property type="entry name" value="ALANINE AMINOTRANSFERASE"/>
    <property type="match status" value="1"/>
</dbReference>
<evidence type="ECO:0000313" key="8">
    <source>
        <dbReference type="EMBL" id="GIQ84547.1"/>
    </source>
</evidence>
<dbReference type="GO" id="GO:0030170">
    <property type="term" value="F:pyridoxal phosphate binding"/>
    <property type="evidence" value="ECO:0007669"/>
    <property type="project" value="InterPro"/>
</dbReference>
<evidence type="ECO:0000256" key="4">
    <source>
        <dbReference type="ARBA" id="ARBA00022679"/>
    </source>
</evidence>
<comment type="similarity">
    <text evidence="6">Belongs to the class-I pyridoxal-phosphate-dependent aminotransferase family. Alanine aminotransferase subfamily.</text>
</comment>
<comment type="caution">
    <text evidence="8">The sequence shown here is derived from an EMBL/GenBank/DDBJ whole genome shotgun (WGS) entry which is preliminary data.</text>
</comment>
<gene>
    <name evidence="8" type="ORF">KIPB_006061</name>
</gene>
<accession>A0A9K3CXZ4</accession>
<dbReference type="InterPro" id="IPR004839">
    <property type="entry name" value="Aminotransferase_I/II_large"/>
</dbReference>
<reference evidence="8 9" key="1">
    <citation type="journal article" date="2018" name="PLoS ONE">
        <title>The draft genome of Kipferlia bialata reveals reductive genome evolution in fornicate parasites.</title>
        <authorList>
            <person name="Tanifuji G."/>
            <person name="Takabayashi S."/>
            <person name="Kume K."/>
            <person name="Takagi M."/>
            <person name="Nakayama T."/>
            <person name="Kamikawa R."/>
            <person name="Inagaki Y."/>
            <person name="Hashimoto T."/>
        </authorList>
    </citation>
    <scope>NUCLEOTIDE SEQUENCE [LARGE SCALE GENOMIC DNA]</scope>
    <source>
        <strain evidence="8">NY0173</strain>
    </source>
</reference>
<dbReference type="OrthoDB" id="1732682at2759"/>
<name>A0A9K3CXZ4_9EUKA</name>
<dbReference type="InterPro" id="IPR015424">
    <property type="entry name" value="PyrdxlP-dep_Trfase"/>
</dbReference>
<dbReference type="Gene3D" id="3.40.640.10">
    <property type="entry name" value="Type I PLP-dependent aspartate aminotransferase-like (Major domain)"/>
    <property type="match status" value="1"/>
</dbReference>
<sequence length="474" mass="51011">MEAASLNTNCLKAEYAVRGPVPIRAELVKQELAKGDHSYSFDKVIPCNIGNPHALNQKPLTFVREVVSLLQAPHLLDISPSPFSAAAVQRARAFMDKVPAGVGAYTHSQGYAHVRQEVADFLERRDGHSACISDIYLTDGASAGVKMVLQLLSSAEDPASTGFLIPIPQYPLYSAVIALLGATAVPYYLDESRDWAVDFEALDQSVADAEANGISIKAICVINPGNPTGNLLAKTDMQRIVDLAHAKGMVIMADEVYQENVYGEGEEFVSFKKVVRDMSSEAALVSFHSVSKGYLGECGYRGGYFELVNIPLAVRDVFYKLASIGLCPNTAGQLVVSAMVNPPDFGDEGELFQQQKTSILASLKRRAGSVATAFNSVEGMSCARVAGALYAFPSVVLPPAVEAAASAAGLADADTLFCMRLLESTGVCVVPGSGFGQRAGTHHFRMTILPEEHLIEETLRRIGEFYLSFVKQYK</sequence>
<comment type="cofactor">
    <cofactor evidence="1">
        <name>pyridoxal 5'-phosphate</name>
        <dbReference type="ChEBI" id="CHEBI:597326"/>
    </cofactor>
</comment>
<dbReference type="AlphaFoldDB" id="A0A9K3CXZ4"/>
<protein>
    <recommendedName>
        <fullName evidence="7">Aminotransferase class I/classII large domain-containing protein</fullName>
    </recommendedName>
</protein>
<organism evidence="8 9">
    <name type="scientific">Kipferlia bialata</name>
    <dbReference type="NCBI Taxonomy" id="797122"/>
    <lineage>
        <taxon>Eukaryota</taxon>
        <taxon>Metamonada</taxon>
        <taxon>Carpediemonas-like organisms</taxon>
        <taxon>Kipferlia</taxon>
    </lineage>
</organism>